<dbReference type="PRINTS" id="PR00792">
    <property type="entry name" value="PEPSIN"/>
</dbReference>
<reference evidence="7 8" key="1">
    <citation type="submission" date="2008-07" db="EMBL/GenBank/DDBJ databases">
        <authorList>
            <person name="El-Sayed N."/>
            <person name="Caler E."/>
            <person name="Inman J."/>
            <person name="Amedeo P."/>
            <person name="Hass B."/>
            <person name="Wortman J."/>
        </authorList>
    </citation>
    <scope>NUCLEOTIDE SEQUENCE [LARGE SCALE GENOMIC DNA]</scope>
    <source>
        <strain evidence="8">ATCC 50983 / TXsc</strain>
    </source>
</reference>
<evidence type="ECO:0000256" key="2">
    <source>
        <dbReference type="ARBA" id="ARBA00022670"/>
    </source>
</evidence>
<dbReference type="Gene3D" id="2.40.70.10">
    <property type="entry name" value="Acid Proteases"/>
    <property type="match status" value="2"/>
</dbReference>
<dbReference type="OrthoDB" id="771136at2759"/>
<keyword evidence="4 5" id="KW-0378">Hydrolase</keyword>
<evidence type="ECO:0000256" key="4">
    <source>
        <dbReference type="ARBA" id="ARBA00022801"/>
    </source>
</evidence>
<evidence type="ECO:0000313" key="8">
    <source>
        <dbReference type="Proteomes" id="UP000007800"/>
    </source>
</evidence>
<dbReference type="PROSITE" id="PS51767">
    <property type="entry name" value="PEPTIDASE_A1"/>
    <property type="match status" value="1"/>
</dbReference>
<proteinExistence type="inferred from homology"/>
<dbReference type="PANTHER" id="PTHR47966:SF51">
    <property type="entry name" value="BETA-SITE APP-CLEAVING ENZYME, ISOFORM A-RELATED"/>
    <property type="match status" value="1"/>
</dbReference>
<keyword evidence="8" id="KW-1185">Reference proteome</keyword>
<dbReference type="GO" id="GO:0006508">
    <property type="term" value="P:proteolysis"/>
    <property type="evidence" value="ECO:0007669"/>
    <property type="project" value="UniProtKB-KW"/>
</dbReference>
<dbReference type="PANTHER" id="PTHR47966">
    <property type="entry name" value="BETA-SITE APP-CLEAVING ENZYME, ISOFORM A-RELATED"/>
    <property type="match status" value="1"/>
</dbReference>
<evidence type="ECO:0000256" key="3">
    <source>
        <dbReference type="ARBA" id="ARBA00022750"/>
    </source>
</evidence>
<evidence type="ECO:0000259" key="6">
    <source>
        <dbReference type="PROSITE" id="PS51767"/>
    </source>
</evidence>
<dbReference type="SUPFAM" id="SSF50630">
    <property type="entry name" value="Acid proteases"/>
    <property type="match status" value="1"/>
</dbReference>
<name>C5K8J4_PERM5</name>
<dbReference type="InterPro" id="IPR034164">
    <property type="entry name" value="Pepsin-like_dom"/>
</dbReference>
<accession>C5K8J4</accession>
<evidence type="ECO:0000256" key="1">
    <source>
        <dbReference type="ARBA" id="ARBA00007447"/>
    </source>
</evidence>
<dbReference type="InterPro" id="IPR021109">
    <property type="entry name" value="Peptidase_aspartic_dom_sf"/>
</dbReference>
<dbReference type="InterPro" id="IPR001969">
    <property type="entry name" value="Aspartic_peptidase_AS"/>
</dbReference>
<sequence length="356" mass="39078">MSLFHFSLVCIGVLLGNFCGGKVIRLKISVQQTKRSAPWRFIVAPLKVDTQDLYAIVDTGSPYTQLIWKTWYERLPGGRCDELFYKCYDCKPKSYELNAAKKISFIDKSSLTIFPFSGHFHFNDATVEDIDFGVVKGASHSAWAAVGLGPQDTNPPFPRFVDQLLSSEIVDSPVFAVYLSSGNSPSGELIIGGEDASKYDGPLEYIGTADKQQHTGELQAFAVGTKWQDEPGPVIFDTGSSLISIPKRLREEVIVLLSTAGKKKVEVMEKDDVFGVDCKDVSFLPSMRFTVRGIPDKADVTLAISPGAYIVSPEPDVCILAIHFGEGWILGLPAFVGHYYSFDWAGAKIGVAKLKE</sequence>
<keyword evidence="2 5" id="KW-0645">Protease</keyword>
<evidence type="ECO:0000313" key="7">
    <source>
        <dbReference type="EMBL" id="EER19201.1"/>
    </source>
</evidence>
<dbReference type="RefSeq" id="XP_002787405.1">
    <property type="nucleotide sequence ID" value="XM_002787359.1"/>
</dbReference>
<comment type="similarity">
    <text evidence="1 5">Belongs to the peptidase A1 family.</text>
</comment>
<dbReference type="Pfam" id="PF00026">
    <property type="entry name" value="Asp"/>
    <property type="match status" value="1"/>
</dbReference>
<dbReference type="GeneID" id="9039440"/>
<dbReference type="PROSITE" id="PS00141">
    <property type="entry name" value="ASP_PROTEASE"/>
    <property type="match status" value="1"/>
</dbReference>
<dbReference type="CDD" id="cd05471">
    <property type="entry name" value="pepsin_like"/>
    <property type="match status" value="1"/>
</dbReference>
<dbReference type="InParanoid" id="C5K8J4"/>
<dbReference type="EMBL" id="GG671131">
    <property type="protein sequence ID" value="EER19201.1"/>
    <property type="molecule type" value="Genomic_DNA"/>
</dbReference>
<organism evidence="8">
    <name type="scientific">Perkinsus marinus (strain ATCC 50983 / TXsc)</name>
    <dbReference type="NCBI Taxonomy" id="423536"/>
    <lineage>
        <taxon>Eukaryota</taxon>
        <taxon>Sar</taxon>
        <taxon>Alveolata</taxon>
        <taxon>Perkinsozoa</taxon>
        <taxon>Perkinsea</taxon>
        <taxon>Perkinsida</taxon>
        <taxon>Perkinsidae</taxon>
        <taxon>Perkinsus</taxon>
    </lineage>
</organism>
<dbReference type="Proteomes" id="UP000007800">
    <property type="component" value="Unassembled WGS sequence"/>
</dbReference>
<dbReference type="GO" id="GO:0004190">
    <property type="term" value="F:aspartic-type endopeptidase activity"/>
    <property type="evidence" value="ECO:0007669"/>
    <property type="project" value="UniProtKB-KW"/>
</dbReference>
<keyword evidence="3 5" id="KW-0064">Aspartyl protease</keyword>
<evidence type="ECO:0000256" key="5">
    <source>
        <dbReference type="RuleBase" id="RU000454"/>
    </source>
</evidence>
<dbReference type="InterPro" id="IPR001461">
    <property type="entry name" value="Aspartic_peptidase_A1"/>
</dbReference>
<dbReference type="InterPro" id="IPR033121">
    <property type="entry name" value="PEPTIDASE_A1"/>
</dbReference>
<gene>
    <name evidence="7" type="ORF">Pmar_PMAR028666</name>
</gene>
<feature type="domain" description="Peptidase A1" evidence="6">
    <location>
        <begin position="40"/>
        <end position="352"/>
    </location>
</feature>
<dbReference type="OMA" id="VCILAIH"/>
<protein>
    <submittedName>
        <fullName evidence="7">Vacuolar protease A, putative</fullName>
    </submittedName>
</protein>
<dbReference type="AlphaFoldDB" id="C5K8J4"/>